<proteinExistence type="predicted"/>
<evidence type="ECO:0000313" key="2">
    <source>
        <dbReference type="EMBL" id="CAD8745690.1"/>
    </source>
</evidence>
<evidence type="ECO:0000256" key="1">
    <source>
        <dbReference type="SAM" id="MobiDB-lite"/>
    </source>
</evidence>
<dbReference type="EMBL" id="HBFK01019644">
    <property type="protein sequence ID" value="CAD8745690.1"/>
    <property type="molecule type" value="Transcribed_RNA"/>
</dbReference>
<organism evidence="2">
    <name type="scientific">Hemiselmis andersenii</name>
    <name type="common">Cryptophyte alga</name>
    <dbReference type="NCBI Taxonomy" id="464988"/>
    <lineage>
        <taxon>Eukaryota</taxon>
        <taxon>Cryptophyceae</taxon>
        <taxon>Cryptomonadales</taxon>
        <taxon>Hemiselmidaceae</taxon>
        <taxon>Hemiselmis</taxon>
    </lineage>
</organism>
<feature type="region of interest" description="Disordered" evidence="1">
    <location>
        <begin position="181"/>
        <end position="203"/>
    </location>
</feature>
<reference evidence="2" key="1">
    <citation type="submission" date="2021-01" db="EMBL/GenBank/DDBJ databases">
        <authorList>
            <person name="Corre E."/>
            <person name="Pelletier E."/>
            <person name="Niang G."/>
            <person name="Scheremetjew M."/>
            <person name="Finn R."/>
            <person name="Kale V."/>
            <person name="Holt S."/>
            <person name="Cochrane G."/>
            <person name="Meng A."/>
            <person name="Brown T."/>
            <person name="Cohen L."/>
        </authorList>
    </citation>
    <scope>NUCLEOTIDE SEQUENCE</scope>
    <source>
        <strain evidence="2">CCMP441</strain>
    </source>
</reference>
<feature type="region of interest" description="Disordered" evidence="1">
    <location>
        <begin position="330"/>
        <end position="356"/>
    </location>
</feature>
<gene>
    <name evidence="2" type="ORF">HAND1043_LOCUS12186</name>
</gene>
<dbReference type="PROSITE" id="PS51257">
    <property type="entry name" value="PROKAR_LIPOPROTEIN"/>
    <property type="match status" value="1"/>
</dbReference>
<dbReference type="AlphaFoldDB" id="A0A7S0Y0W7"/>
<name>A0A7S0Y0W7_HEMAN</name>
<protein>
    <submittedName>
        <fullName evidence="2">Uncharacterized protein</fullName>
    </submittedName>
</protein>
<sequence>MARLVLAAGAGALGCIGVYTLYTGKSLREVVGELRDALGLGAPELEPGSMAFSATAIEGVPEMRLGVEDGKESLFKARAQKIGNYRPGPVLTEVGGVPITDDVAVPGSLAVTNATLDGKTPTLALGTSHFNNDDDDGAVISPASIFVRRSSSKKFAVEQAPNVMSATAAALHLNQKAPTMALPTENAPESPDHTIPTTPGGSASLFERRKLKLGKNETPRSSPQSEVDVVPHGGVSMAASASLADGEEAVVCLSGTKGPTSLLARRQASMGKLVGVERDVLKPSTSMDSVEAEEQPTESELLTMAYTAMTQSPTIKLGGGANGLFERRKSRITSTLSPSGAGGGGALTHEDAEARS</sequence>
<accession>A0A7S0Y0W7</accession>